<organism evidence="2 3">
    <name type="scientific">Xanthomonas sacchari</name>
    <dbReference type="NCBI Taxonomy" id="56458"/>
    <lineage>
        <taxon>Bacteria</taxon>
        <taxon>Pseudomonadati</taxon>
        <taxon>Pseudomonadota</taxon>
        <taxon>Gammaproteobacteria</taxon>
        <taxon>Lysobacterales</taxon>
        <taxon>Lysobacteraceae</taxon>
        <taxon>Xanthomonas</taxon>
    </lineage>
</organism>
<keyword evidence="1" id="KW-0732">Signal</keyword>
<dbReference type="EMBL" id="JANFWR010000007">
    <property type="protein sequence ID" value="MCW0398827.1"/>
    <property type="molecule type" value="Genomic_DNA"/>
</dbReference>
<feature type="chain" id="PRO_5047411669" evidence="1">
    <location>
        <begin position="27"/>
        <end position="186"/>
    </location>
</feature>
<name>A0ABT3DTU8_9XANT</name>
<dbReference type="RefSeq" id="WP_157835414.1">
    <property type="nucleotide sequence ID" value="NZ_CP099530.1"/>
</dbReference>
<accession>A0ABT3DTU8</accession>
<feature type="signal peptide" evidence="1">
    <location>
        <begin position="1"/>
        <end position="26"/>
    </location>
</feature>
<evidence type="ECO:0000313" key="3">
    <source>
        <dbReference type="Proteomes" id="UP001320843"/>
    </source>
</evidence>
<proteinExistence type="predicted"/>
<comment type="caution">
    <text evidence="2">The sequence shown here is derived from an EMBL/GenBank/DDBJ whole genome shotgun (WGS) entry which is preliminary data.</text>
</comment>
<keyword evidence="3" id="KW-1185">Reference proteome</keyword>
<evidence type="ECO:0000256" key="1">
    <source>
        <dbReference type="SAM" id="SignalP"/>
    </source>
</evidence>
<sequence>MSRCGPPARRAAVALLALSFASPLTAAPPAQPTGASPPPLLAYAAGQVGVKRCLGAIDGIARRTTAGALRQDLLLDWDRADPNGGALFSLTGLEYANASALLSVSAVPQTGLGCALLVEQISAAPVGCAELARTELAGYAAVPLLPSVTVYRRQEVRQETVVLADATPGCLVVRRQVQYGWLGGQW</sequence>
<reference evidence="2 3" key="1">
    <citation type="submission" date="2022-06" db="EMBL/GenBank/DDBJ databases">
        <title>Dynamics of rice microbiomes reveals core vertical transmitted seed endophytes.</title>
        <authorList>
            <person name="Liao K."/>
            <person name="Zhang X."/>
        </authorList>
    </citation>
    <scope>NUCLEOTIDE SEQUENCE [LARGE SCALE GENOMIC DNA]</scope>
    <source>
        <strain evidence="2 3">YT10-10-1</strain>
    </source>
</reference>
<gene>
    <name evidence="2" type="ORF">NB700_001383</name>
</gene>
<evidence type="ECO:0000313" key="2">
    <source>
        <dbReference type="EMBL" id="MCW0398827.1"/>
    </source>
</evidence>
<dbReference type="Proteomes" id="UP001320843">
    <property type="component" value="Unassembled WGS sequence"/>
</dbReference>
<protein>
    <submittedName>
        <fullName evidence="2">Uncharacterized protein</fullName>
    </submittedName>
</protein>